<evidence type="ECO:0000256" key="6">
    <source>
        <dbReference type="SAM" id="Coils"/>
    </source>
</evidence>
<comment type="similarity">
    <text evidence="1">Belongs to the XseB family.</text>
</comment>
<organism evidence="7 8">
    <name type="scientific">Candidatus Harrisonbacteria bacterium CG10_big_fil_rev_8_21_14_0_10_40_38</name>
    <dbReference type="NCBI Taxonomy" id="1974583"/>
    <lineage>
        <taxon>Bacteria</taxon>
        <taxon>Candidatus Harrisoniibacteriota</taxon>
    </lineage>
</organism>
<feature type="coiled-coil region" evidence="6">
    <location>
        <begin position="3"/>
        <end position="76"/>
    </location>
</feature>
<dbReference type="EMBL" id="PFAZ01000001">
    <property type="protein sequence ID" value="PIR89498.1"/>
    <property type="molecule type" value="Genomic_DNA"/>
</dbReference>
<keyword evidence="5" id="KW-0269">Exonuclease</keyword>
<evidence type="ECO:0000256" key="1">
    <source>
        <dbReference type="ARBA" id="ARBA00009998"/>
    </source>
</evidence>
<evidence type="ECO:0000313" key="8">
    <source>
        <dbReference type="Proteomes" id="UP000231157"/>
    </source>
</evidence>
<keyword evidence="6" id="KW-0175">Coiled coil</keyword>
<keyword evidence="2" id="KW-0963">Cytoplasm</keyword>
<dbReference type="InterPro" id="IPR003761">
    <property type="entry name" value="Exonuc_VII_S"/>
</dbReference>
<comment type="caution">
    <text evidence="7">The sequence shown here is derived from an EMBL/GenBank/DDBJ whole genome shotgun (WGS) entry which is preliminary data.</text>
</comment>
<protein>
    <submittedName>
        <fullName evidence="7">Uncharacterized protein</fullName>
    </submittedName>
</protein>
<evidence type="ECO:0000313" key="7">
    <source>
        <dbReference type="EMBL" id="PIR89498.1"/>
    </source>
</evidence>
<dbReference type="GO" id="GO:0008855">
    <property type="term" value="F:exodeoxyribonuclease VII activity"/>
    <property type="evidence" value="ECO:0007669"/>
    <property type="project" value="InterPro"/>
</dbReference>
<evidence type="ECO:0000256" key="5">
    <source>
        <dbReference type="ARBA" id="ARBA00022839"/>
    </source>
</evidence>
<proteinExistence type="inferred from homology"/>
<dbReference type="Proteomes" id="UP000231157">
    <property type="component" value="Unassembled WGS sequence"/>
</dbReference>
<sequence length="76" mass="8928">MKKNLMKKKREELLNNLKKLEDIVSWFEDSDDVDLEAGLEKAKTGAELVKALRTEMEEVQNEFEEIKKELEDEVSE</sequence>
<keyword evidence="3" id="KW-0540">Nuclease</keyword>
<gene>
    <name evidence="7" type="ORF">COU07_01190</name>
</gene>
<name>A0A2H0USW4_9BACT</name>
<dbReference type="Pfam" id="PF02609">
    <property type="entry name" value="Exonuc_VII_S"/>
    <property type="match status" value="1"/>
</dbReference>
<dbReference type="Gene3D" id="1.10.287.1040">
    <property type="entry name" value="Exonuclease VII, small subunit"/>
    <property type="match status" value="1"/>
</dbReference>
<keyword evidence="4" id="KW-0378">Hydrolase</keyword>
<dbReference type="GO" id="GO:0006308">
    <property type="term" value="P:DNA catabolic process"/>
    <property type="evidence" value="ECO:0007669"/>
    <property type="project" value="InterPro"/>
</dbReference>
<evidence type="ECO:0000256" key="2">
    <source>
        <dbReference type="ARBA" id="ARBA00022490"/>
    </source>
</evidence>
<accession>A0A2H0USW4</accession>
<reference evidence="8" key="1">
    <citation type="submission" date="2017-09" db="EMBL/GenBank/DDBJ databases">
        <title>Depth-based differentiation of microbial function through sediment-hosted aquifers and enrichment of novel symbionts in the deep terrestrial subsurface.</title>
        <authorList>
            <person name="Probst A.J."/>
            <person name="Ladd B."/>
            <person name="Jarett J.K."/>
            <person name="Geller-Mcgrath D.E."/>
            <person name="Sieber C.M.K."/>
            <person name="Emerson J.B."/>
            <person name="Anantharaman K."/>
            <person name="Thomas B.C."/>
            <person name="Malmstrom R."/>
            <person name="Stieglmeier M."/>
            <person name="Klingl A."/>
            <person name="Woyke T."/>
            <person name="Ryan C.M."/>
            <person name="Banfield J.F."/>
        </authorList>
    </citation>
    <scope>NUCLEOTIDE SEQUENCE [LARGE SCALE GENOMIC DNA]</scope>
</reference>
<evidence type="ECO:0000256" key="4">
    <source>
        <dbReference type="ARBA" id="ARBA00022801"/>
    </source>
</evidence>
<dbReference type="GO" id="GO:0009318">
    <property type="term" value="C:exodeoxyribonuclease VII complex"/>
    <property type="evidence" value="ECO:0007669"/>
    <property type="project" value="InterPro"/>
</dbReference>
<dbReference type="InterPro" id="IPR037004">
    <property type="entry name" value="Exonuc_VII_ssu_sf"/>
</dbReference>
<dbReference type="AlphaFoldDB" id="A0A2H0USW4"/>
<evidence type="ECO:0000256" key="3">
    <source>
        <dbReference type="ARBA" id="ARBA00022722"/>
    </source>
</evidence>
<dbReference type="SUPFAM" id="SSF116842">
    <property type="entry name" value="XseB-like"/>
    <property type="match status" value="1"/>
</dbReference>